<name>A0ACC5QZD9_9HYPH</name>
<gene>
    <name evidence="1" type="ORF">JHL16_05235</name>
</gene>
<organism evidence="1 2">
    <name type="scientific">Taklimakanibacter albus</name>
    <dbReference type="NCBI Taxonomy" id="2800327"/>
    <lineage>
        <taxon>Bacteria</taxon>
        <taxon>Pseudomonadati</taxon>
        <taxon>Pseudomonadota</taxon>
        <taxon>Alphaproteobacteria</taxon>
        <taxon>Hyphomicrobiales</taxon>
        <taxon>Aestuariivirgaceae</taxon>
        <taxon>Taklimakanibacter</taxon>
    </lineage>
</organism>
<keyword evidence="2" id="KW-1185">Reference proteome</keyword>
<reference evidence="1" key="1">
    <citation type="submission" date="2021-01" db="EMBL/GenBank/DDBJ databases">
        <authorList>
            <person name="Sun Q."/>
        </authorList>
    </citation>
    <scope>NUCLEOTIDE SEQUENCE</scope>
    <source>
        <strain evidence="1">YIM B02566</strain>
    </source>
</reference>
<dbReference type="EMBL" id="JAENHL010000006">
    <property type="protein sequence ID" value="MBK1865747.1"/>
    <property type="molecule type" value="Genomic_DNA"/>
</dbReference>
<proteinExistence type="predicted"/>
<protein>
    <submittedName>
        <fullName evidence="1">Branched-chain amino acid ABC transporter permease</fullName>
    </submittedName>
</protein>
<accession>A0ACC5QZD9</accession>
<dbReference type="Proteomes" id="UP000616151">
    <property type="component" value="Unassembled WGS sequence"/>
</dbReference>
<evidence type="ECO:0000313" key="2">
    <source>
        <dbReference type="Proteomes" id="UP000616151"/>
    </source>
</evidence>
<comment type="caution">
    <text evidence="1">The sequence shown here is derived from an EMBL/GenBank/DDBJ whole genome shotgun (WGS) entry which is preliminary data.</text>
</comment>
<evidence type="ECO:0000313" key="1">
    <source>
        <dbReference type="EMBL" id="MBK1865747.1"/>
    </source>
</evidence>
<sequence length="360" mass="39023">MFYREAGQFKSSYATDQAIFPLLQDRIGFFTILAIAFIAVPLLADDFILDAIAIPFLILTLATIGLNVLTGYAGQLSLGTGGFMGVGAYACYKLTTAFPDVNIILLILLSGVFSAGVGLVFGLPSLRIKGLYLVVTTLAAQFFLEWCFIRIGWLYNYNVSGAIDSPERSLAGGLVLTGPNADSVTRYLVVLAIVAVMTLLVKNLIRGRIGRSWMMIRDMDIAAELMGVRPLVAKLSAFAVSSYICGVAGAMFVFFYLGSVEPSAFSITLSFQILFMVIIGGLGSLIGCYFGAAFIWILPIFLRNALPAIGIDIGAENIVHLTSMIVGVLIILFLILEPHGLARLWQLGKEKLRVWPFPYA</sequence>